<organism evidence="1 2">
    <name type="scientific">Pleurodeles waltl</name>
    <name type="common">Iberian ribbed newt</name>
    <dbReference type="NCBI Taxonomy" id="8319"/>
    <lineage>
        <taxon>Eukaryota</taxon>
        <taxon>Metazoa</taxon>
        <taxon>Chordata</taxon>
        <taxon>Craniata</taxon>
        <taxon>Vertebrata</taxon>
        <taxon>Euteleostomi</taxon>
        <taxon>Amphibia</taxon>
        <taxon>Batrachia</taxon>
        <taxon>Caudata</taxon>
        <taxon>Salamandroidea</taxon>
        <taxon>Salamandridae</taxon>
        <taxon>Pleurodelinae</taxon>
        <taxon>Pleurodeles</taxon>
    </lineage>
</organism>
<evidence type="ECO:0000313" key="2">
    <source>
        <dbReference type="Proteomes" id="UP001066276"/>
    </source>
</evidence>
<dbReference type="EMBL" id="JANPWB010000010">
    <property type="protein sequence ID" value="KAJ1144653.1"/>
    <property type="molecule type" value="Genomic_DNA"/>
</dbReference>
<comment type="caution">
    <text evidence="1">The sequence shown here is derived from an EMBL/GenBank/DDBJ whole genome shotgun (WGS) entry which is preliminary data.</text>
</comment>
<keyword evidence="2" id="KW-1185">Reference proteome</keyword>
<gene>
    <name evidence="1" type="ORF">NDU88_010950</name>
</gene>
<sequence>MCTKGTAATCRVASEIHVISRSGALETHVLYLPTYSSVSVLAIPLRTLCSEGSRDREETDVRNRLGESFMECGDVLYLPTYSSVSVLAIPLRTLCSEGSRDREETDVRNRLGESFMECVACFWLMASGPE</sequence>
<name>A0AAV7QX84_PLEWA</name>
<evidence type="ECO:0000313" key="1">
    <source>
        <dbReference type="EMBL" id="KAJ1144653.1"/>
    </source>
</evidence>
<accession>A0AAV7QX84</accession>
<proteinExistence type="predicted"/>
<dbReference type="AlphaFoldDB" id="A0AAV7QX84"/>
<reference evidence="1" key="1">
    <citation type="journal article" date="2022" name="bioRxiv">
        <title>Sequencing and chromosome-scale assembly of the giantPleurodeles waltlgenome.</title>
        <authorList>
            <person name="Brown T."/>
            <person name="Elewa A."/>
            <person name="Iarovenko S."/>
            <person name="Subramanian E."/>
            <person name="Araus A.J."/>
            <person name="Petzold A."/>
            <person name="Susuki M."/>
            <person name="Suzuki K.-i.T."/>
            <person name="Hayashi T."/>
            <person name="Toyoda A."/>
            <person name="Oliveira C."/>
            <person name="Osipova E."/>
            <person name="Leigh N.D."/>
            <person name="Simon A."/>
            <person name="Yun M.H."/>
        </authorList>
    </citation>
    <scope>NUCLEOTIDE SEQUENCE</scope>
    <source>
        <strain evidence="1">20211129_DDA</strain>
        <tissue evidence="1">Liver</tissue>
    </source>
</reference>
<dbReference type="Proteomes" id="UP001066276">
    <property type="component" value="Chromosome 6"/>
</dbReference>
<protein>
    <submittedName>
        <fullName evidence="1">Uncharacterized protein</fullName>
    </submittedName>
</protein>